<dbReference type="OrthoDB" id="1577640at2759"/>
<dbReference type="PANTHER" id="PTHR10039:SF15">
    <property type="entry name" value="NACHT DOMAIN-CONTAINING PROTEIN"/>
    <property type="match status" value="1"/>
</dbReference>
<dbReference type="InterPro" id="IPR056884">
    <property type="entry name" value="NPHP3-like_N"/>
</dbReference>
<feature type="domain" description="Nephrocystin 3-like N-terminal" evidence="2">
    <location>
        <begin position="6"/>
        <end position="94"/>
    </location>
</feature>
<evidence type="ECO:0000313" key="4">
    <source>
        <dbReference type="Proteomes" id="UP000298138"/>
    </source>
</evidence>
<keyword evidence="4" id="KW-1185">Reference proteome</keyword>
<dbReference type="PANTHER" id="PTHR10039">
    <property type="entry name" value="AMELOGENIN"/>
    <property type="match status" value="1"/>
</dbReference>
<gene>
    <name evidence="3" type="ORF">EX30DRAFT_377686</name>
</gene>
<reference evidence="3 4" key="1">
    <citation type="submission" date="2019-04" db="EMBL/GenBank/DDBJ databases">
        <title>Comparative genomics and transcriptomics to analyze fruiting body development in filamentous ascomycetes.</title>
        <authorList>
            <consortium name="DOE Joint Genome Institute"/>
            <person name="Lutkenhaus R."/>
            <person name="Traeger S."/>
            <person name="Breuer J."/>
            <person name="Kuo A."/>
            <person name="Lipzen A."/>
            <person name="Pangilinan J."/>
            <person name="Dilworth D."/>
            <person name="Sandor L."/>
            <person name="Poggeler S."/>
            <person name="Barry K."/>
            <person name="Grigoriev I.V."/>
            <person name="Nowrousian M."/>
        </authorList>
    </citation>
    <scope>NUCLEOTIDE SEQUENCE [LARGE SCALE GENOMIC DNA]</scope>
    <source>
        <strain evidence="3 4">CBS 389.68</strain>
    </source>
</reference>
<keyword evidence="1" id="KW-0677">Repeat</keyword>
<evidence type="ECO:0000259" key="2">
    <source>
        <dbReference type="Pfam" id="PF24883"/>
    </source>
</evidence>
<organism evidence="3 4">
    <name type="scientific">Ascodesmis nigricans</name>
    <dbReference type="NCBI Taxonomy" id="341454"/>
    <lineage>
        <taxon>Eukaryota</taxon>
        <taxon>Fungi</taxon>
        <taxon>Dikarya</taxon>
        <taxon>Ascomycota</taxon>
        <taxon>Pezizomycotina</taxon>
        <taxon>Pezizomycetes</taxon>
        <taxon>Pezizales</taxon>
        <taxon>Ascodesmidaceae</taxon>
        <taxon>Ascodesmis</taxon>
    </lineage>
</organism>
<dbReference type="Pfam" id="PF24883">
    <property type="entry name" value="NPHP3_N"/>
    <property type="match status" value="1"/>
</dbReference>
<evidence type="ECO:0000313" key="3">
    <source>
        <dbReference type="EMBL" id="TGZ80982.1"/>
    </source>
</evidence>
<evidence type="ECO:0000256" key="1">
    <source>
        <dbReference type="ARBA" id="ARBA00022737"/>
    </source>
</evidence>
<proteinExistence type="predicted"/>
<protein>
    <recommendedName>
        <fullName evidence="2">Nephrocystin 3-like N-terminal domain-containing protein</fullName>
    </recommendedName>
</protein>
<sequence length="100" mass="11706">MYPPSTDHGIAYLYCNYKENGQAALNLMSSLLKQLIHRRPNLPQSLEEVYSEHRSKQTRPNLSEYLTLFQNEIRQLRRTFIVIGALDECSEADYTRQKLS</sequence>
<dbReference type="InParanoid" id="A0A4S2MWE5"/>
<dbReference type="STRING" id="341454.A0A4S2MWE5"/>
<dbReference type="AlphaFoldDB" id="A0A4S2MWE5"/>
<dbReference type="Proteomes" id="UP000298138">
    <property type="component" value="Unassembled WGS sequence"/>
</dbReference>
<dbReference type="EMBL" id="ML220121">
    <property type="protein sequence ID" value="TGZ80982.1"/>
    <property type="molecule type" value="Genomic_DNA"/>
</dbReference>
<name>A0A4S2MWE5_9PEZI</name>
<accession>A0A4S2MWE5</accession>